<organism evidence="2 3">
    <name type="scientific">Leptospira wolffii</name>
    <dbReference type="NCBI Taxonomy" id="409998"/>
    <lineage>
        <taxon>Bacteria</taxon>
        <taxon>Pseudomonadati</taxon>
        <taxon>Spirochaetota</taxon>
        <taxon>Spirochaetia</taxon>
        <taxon>Leptospirales</taxon>
        <taxon>Leptospiraceae</taxon>
        <taxon>Leptospira</taxon>
    </lineage>
</organism>
<feature type="compositionally biased region" description="Basic and acidic residues" evidence="1">
    <location>
        <begin position="41"/>
        <end position="59"/>
    </location>
</feature>
<accession>A0ABV5BMN1</accession>
<evidence type="ECO:0000313" key="3">
    <source>
        <dbReference type="Proteomes" id="UP001580391"/>
    </source>
</evidence>
<dbReference type="RefSeq" id="WP_135599375.1">
    <property type="nucleotide sequence ID" value="NZ_JBHILI010000004.1"/>
</dbReference>
<dbReference type="Proteomes" id="UP001580391">
    <property type="component" value="Unassembled WGS sequence"/>
</dbReference>
<keyword evidence="3" id="KW-1185">Reference proteome</keyword>
<reference evidence="2 3" key="1">
    <citation type="submission" date="2024-09" db="EMBL/GenBank/DDBJ databases">
        <title>Taxonomic and Genotyping Characterization of Leptospira Strains isolated from Multiple Sources in Colombia highlights the importance of intermediate species.</title>
        <authorList>
            <person name="Torres Higuera L."/>
            <person name="Rojas Tapias D."/>
            <person name="Jimenez Velasquez S."/>
            <person name="Renjifo Ibanez C."/>
        </authorList>
    </citation>
    <scope>NUCLEOTIDE SEQUENCE [LARGE SCALE GENOMIC DNA]</scope>
    <source>
        <strain evidence="2 3">Lep080</strain>
    </source>
</reference>
<proteinExistence type="predicted"/>
<protein>
    <submittedName>
        <fullName evidence="2">Uncharacterized protein</fullName>
    </submittedName>
</protein>
<name>A0ABV5BMN1_9LEPT</name>
<evidence type="ECO:0000256" key="1">
    <source>
        <dbReference type="SAM" id="MobiDB-lite"/>
    </source>
</evidence>
<sequence length="59" mass="6965">MKLILIIVVAYFVFRFIRTAFFPQETRRTEGFRVIFPDSEETPREKDISDKARVLGKGE</sequence>
<dbReference type="EMBL" id="JBHILJ010000003">
    <property type="protein sequence ID" value="MFB5736553.1"/>
    <property type="molecule type" value="Genomic_DNA"/>
</dbReference>
<feature type="region of interest" description="Disordered" evidence="1">
    <location>
        <begin position="40"/>
        <end position="59"/>
    </location>
</feature>
<gene>
    <name evidence="2" type="ORF">ACE5IX_08550</name>
</gene>
<evidence type="ECO:0000313" key="2">
    <source>
        <dbReference type="EMBL" id="MFB5736553.1"/>
    </source>
</evidence>
<comment type="caution">
    <text evidence="2">The sequence shown here is derived from an EMBL/GenBank/DDBJ whole genome shotgun (WGS) entry which is preliminary data.</text>
</comment>